<dbReference type="EnsemblProtists" id="PYU1_T009503">
    <property type="protein sequence ID" value="PYU1_T009503"/>
    <property type="gene ID" value="PYU1_G009485"/>
</dbReference>
<dbReference type="SMART" id="SM00717">
    <property type="entry name" value="SANT"/>
    <property type="match status" value="3"/>
</dbReference>
<keyword evidence="2" id="KW-0677">Repeat</keyword>
<dbReference type="GO" id="GO:0042795">
    <property type="term" value="P:snRNA transcription by RNA polymerase II"/>
    <property type="evidence" value="ECO:0007669"/>
    <property type="project" value="TreeGrafter"/>
</dbReference>
<dbReference type="VEuPathDB" id="FungiDB:PYU1_G009485"/>
<proteinExistence type="predicted"/>
<dbReference type="PROSITE" id="PS50090">
    <property type="entry name" value="MYB_LIKE"/>
    <property type="match status" value="3"/>
</dbReference>
<dbReference type="PANTHER" id="PTHR46621:SF1">
    <property type="entry name" value="SNRNA-ACTIVATING PROTEIN COMPLEX SUBUNIT 4"/>
    <property type="match status" value="1"/>
</dbReference>
<dbReference type="PROSITE" id="PS51294">
    <property type="entry name" value="HTH_MYB"/>
    <property type="match status" value="3"/>
</dbReference>
<reference evidence="11" key="2">
    <citation type="submission" date="2010-04" db="EMBL/GenBank/DDBJ databases">
        <authorList>
            <person name="Buell R."/>
            <person name="Hamilton J."/>
            <person name="Hostetler J."/>
        </authorList>
    </citation>
    <scope>NUCLEOTIDE SEQUENCE [LARGE SCALE GENOMIC DNA]</scope>
    <source>
        <strain evidence="11">DAOM:BR144</strain>
    </source>
</reference>
<dbReference type="Pfam" id="PF13921">
    <property type="entry name" value="Myb_DNA-bind_6"/>
    <property type="match status" value="1"/>
</dbReference>
<evidence type="ECO:0000313" key="10">
    <source>
        <dbReference type="EnsemblProtists" id="PYU1_T009503"/>
    </source>
</evidence>
<feature type="compositionally biased region" description="Acidic residues" evidence="7">
    <location>
        <begin position="191"/>
        <end position="201"/>
    </location>
</feature>
<evidence type="ECO:0000256" key="1">
    <source>
        <dbReference type="ARBA" id="ARBA00004123"/>
    </source>
</evidence>
<evidence type="ECO:0000259" key="8">
    <source>
        <dbReference type="PROSITE" id="PS50090"/>
    </source>
</evidence>
<dbReference type="HOGENOM" id="CLU_421806_0_0_1"/>
<feature type="region of interest" description="Disordered" evidence="7">
    <location>
        <begin position="163"/>
        <end position="208"/>
    </location>
</feature>
<feature type="region of interest" description="Disordered" evidence="7">
    <location>
        <begin position="254"/>
        <end position="332"/>
    </location>
</feature>
<keyword evidence="6" id="KW-0539">Nucleus</keyword>
<dbReference type="GO" id="GO:0042796">
    <property type="term" value="P:snRNA transcription by RNA polymerase III"/>
    <property type="evidence" value="ECO:0007669"/>
    <property type="project" value="TreeGrafter"/>
</dbReference>
<protein>
    <submittedName>
        <fullName evidence="10">Uncharacterized protein</fullName>
    </submittedName>
</protein>
<feature type="compositionally biased region" description="Polar residues" evidence="7">
    <location>
        <begin position="1"/>
        <end position="10"/>
    </location>
</feature>
<dbReference type="Proteomes" id="UP000019132">
    <property type="component" value="Unassembled WGS sequence"/>
</dbReference>
<dbReference type="EMBL" id="GL376622">
    <property type="status" value="NOT_ANNOTATED_CDS"/>
    <property type="molecule type" value="Genomic_DNA"/>
</dbReference>
<keyword evidence="4" id="KW-0238">DNA-binding</keyword>
<evidence type="ECO:0000313" key="11">
    <source>
        <dbReference type="Proteomes" id="UP000019132"/>
    </source>
</evidence>
<dbReference type="GO" id="GO:0001006">
    <property type="term" value="F:RNA polymerase III type 3 promoter sequence-specific DNA binding"/>
    <property type="evidence" value="ECO:0007669"/>
    <property type="project" value="TreeGrafter"/>
</dbReference>
<feature type="compositionally biased region" description="Low complexity" evidence="7">
    <location>
        <begin position="163"/>
        <end position="175"/>
    </location>
</feature>
<dbReference type="InParanoid" id="K3WX05"/>
<dbReference type="FunFam" id="1.10.10.60:FF:000010">
    <property type="entry name" value="Transcriptional activator Myb isoform A"/>
    <property type="match status" value="1"/>
</dbReference>
<evidence type="ECO:0000256" key="7">
    <source>
        <dbReference type="SAM" id="MobiDB-lite"/>
    </source>
</evidence>
<name>K3WX05_GLOUD</name>
<feature type="domain" description="Myb-like" evidence="8">
    <location>
        <begin position="596"/>
        <end position="646"/>
    </location>
</feature>
<feature type="domain" description="HTH myb-type" evidence="9">
    <location>
        <begin position="600"/>
        <end position="651"/>
    </location>
</feature>
<dbReference type="InterPro" id="IPR017930">
    <property type="entry name" value="Myb_dom"/>
</dbReference>
<keyword evidence="5" id="KW-0804">Transcription</keyword>
<evidence type="ECO:0000256" key="6">
    <source>
        <dbReference type="ARBA" id="ARBA00023242"/>
    </source>
</evidence>
<feature type="domain" description="HTH myb-type" evidence="9">
    <location>
        <begin position="499"/>
        <end position="544"/>
    </location>
</feature>
<feature type="domain" description="Myb-like" evidence="8">
    <location>
        <begin position="545"/>
        <end position="595"/>
    </location>
</feature>
<feature type="region of interest" description="Disordered" evidence="7">
    <location>
        <begin position="390"/>
        <end position="432"/>
    </location>
</feature>
<feature type="domain" description="Myb-like" evidence="8">
    <location>
        <begin position="493"/>
        <end position="544"/>
    </location>
</feature>
<dbReference type="PANTHER" id="PTHR46621">
    <property type="entry name" value="SNRNA-ACTIVATING PROTEIN COMPLEX SUBUNIT 4"/>
    <property type="match status" value="1"/>
</dbReference>
<evidence type="ECO:0000256" key="3">
    <source>
        <dbReference type="ARBA" id="ARBA00023015"/>
    </source>
</evidence>
<comment type="subcellular location">
    <subcellularLocation>
        <location evidence="1">Nucleus</location>
    </subcellularLocation>
</comment>
<evidence type="ECO:0000256" key="5">
    <source>
        <dbReference type="ARBA" id="ARBA00023163"/>
    </source>
</evidence>
<dbReference type="InterPro" id="IPR051575">
    <property type="entry name" value="Myb-like_DNA-bd"/>
</dbReference>
<dbReference type="InterPro" id="IPR009057">
    <property type="entry name" value="Homeodomain-like_sf"/>
</dbReference>
<keyword evidence="11" id="KW-1185">Reference proteome</keyword>
<feature type="compositionally biased region" description="Polar residues" evidence="7">
    <location>
        <begin position="396"/>
        <end position="421"/>
    </location>
</feature>
<evidence type="ECO:0000259" key="9">
    <source>
        <dbReference type="PROSITE" id="PS51294"/>
    </source>
</evidence>
<keyword evidence="3" id="KW-0805">Transcription regulation</keyword>
<reference evidence="11" key="1">
    <citation type="journal article" date="2010" name="Genome Biol.">
        <title>Genome sequence of the necrotrophic plant pathogen Pythium ultimum reveals original pathogenicity mechanisms and effector repertoire.</title>
        <authorList>
            <person name="Levesque C.A."/>
            <person name="Brouwer H."/>
            <person name="Cano L."/>
            <person name="Hamilton J.P."/>
            <person name="Holt C."/>
            <person name="Huitema E."/>
            <person name="Raffaele S."/>
            <person name="Robideau G.P."/>
            <person name="Thines M."/>
            <person name="Win J."/>
            <person name="Zerillo M.M."/>
            <person name="Beakes G.W."/>
            <person name="Boore J.L."/>
            <person name="Busam D."/>
            <person name="Dumas B."/>
            <person name="Ferriera S."/>
            <person name="Fuerstenberg S.I."/>
            <person name="Gachon C.M."/>
            <person name="Gaulin E."/>
            <person name="Govers F."/>
            <person name="Grenville-Briggs L."/>
            <person name="Horner N."/>
            <person name="Hostetler J."/>
            <person name="Jiang R.H."/>
            <person name="Johnson J."/>
            <person name="Krajaejun T."/>
            <person name="Lin H."/>
            <person name="Meijer H.J."/>
            <person name="Moore B."/>
            <person name="Morris P."/>
            <person name="Phuntmart V."/>
            <person name="Puiu D."/>
            <person name="Shetty J."/>
            <person name="Stajich J.E."/>
            <person name="Tripathy S."/>
            <person name="Wawra S."/>
            <person name="van West P."/>
            <person name="Whitty B.R."/>
            <person name="Coutinho P.M."/>
            <person name="Henrissat B."/>
            <person name="Martin F."/>
            <person name="Thomas P.D."/>
            <person name="Tyler B.M."/>
            <person name="De Vries R.P."/>
            <person name="Kamoun S."/>
            <person name="Yandell M."/>
            <person name="Tisserat N."/>
            <person name="Buell C.R."/>
        </authorList>
    </citation>
    <scope>NUCLEOTIDE SEQUENCE</scope>
    <source>
        <strain evidence="11">DAOM:BR144</strain>
    </source>
</reference>
<dbReference type="eggNOG" id="KOG0048">
    <property type="taxonomic scope" value="Eukaryota"/>
</dbReference>
<organism evidence="10 11">
    <name type="scientific">Globisporangium ultimum (strain ATCC 200006 / CBS 805.95 / DAOM BR144)</name>
    <name type="common">Pythium ultimum</name>
    <dbReference type="NCBI Taxonomy" id="431595"/>
    <lineage>
        <taxon>Eukaryota</taxon>
        <taxon>Sar</taxon>
        <taxon>Stramenopiles</taxon>
        <taxon>Oomycota</taxon>
        <taxon>Peronosporomycetes</taxon>
        <taxon>Pythiales</taxon>
        <taxon>Pythiaceae</taxon>
        <taxon>Globisporangium</taxon>
    </lineage>
</organism>
<dbReference type="STRING" id="431595.K3WX05"/>
<evidence type="ECO:0000256" key="2">
    <source>
        <dbReference type="ARBA" id="ARBA00022737"/>
    </source>
</evidence>
<feature type="region of interest" description="Disordered" evidence="7">
    <location>
        <begin position="1"/>
        <end position="30"/>
    </location>
</feature>
<feature type="domain" description="HTH myb-type" evidence="9">
    <location>
        <begin position="545"/>
        <end position="599"/>
    </location>
</feature>
<sequence>MTAQATSTSVPKKRKNDEMTDDAAMPPASPRGVQCSLCSFTAVDLAQSLTHLKEHHHSDKDSNSVSGSMDQALQVGQLLLAHHALASPQDPVSPPSGSSATSAAATSTTAALLADTRRQYARILTFFQSLQQQNARAATESLRQLFQDNLSLMSTLQDASTQALERAQQTAAQQQNKNLDASQRESGDADMAQDDGEETESETGRASIHEEEAAQALTGLRQLTPRVASAAAADHEKKLQSMNAAQAFAAQLSAGAGPMPPTQSQRPPIHHHSDLKSPRTFPGFQQQPQPMHASFGGNARSPLSITAPPPQSSLPGMTSPIFHQPVSTPSGSLPSLFSRPLLAPLSSPVPQHHHHPHSLHHAENGLYGQHQMLPTPTGMLNGAKQLAPPAVDWKSVATSESQPPHSSMNNSVNGASSSTLNPKLEPSPTSVTPVTTGYYRQQHFHQTTGGGHTSPVKRKSITSKQLMATPHTGPLGLPPSTAYAIIERNNHPVRKANPRRWTKEEDEALRHAVESHREKNWKAIAAEVPGRNHTQCLQRWTKVLAPGLVKGHWSPQEDDLLRRLVASEQKNWGEVAAKIPGRTSKQCRERWHNHLDPSIVRGAYTPEEDRIILEAQARLGNRWSVIAAMLPGRTEDAVKIRWKSHCRVWRARKYLRKSPSDHPGGTGRDRGRQGRRRQ</sequence>
<reference evidence="10" key="3">
    <citation type="submission" date="2015-02" db="UniProtKB">
        <authorList>
            <consortium name="EnsemblProtists"/>
        </authorList>
    </citation>
    <scope>IDENTIFICATION</scope>
    <source>
        <strain evidence="10">DAOM BR144</strain>
    </source>
</reference>
<evidence type="ECO:0000256" key="4">
    <source>
        <dbReference type="ARBA" id="ARBA00023125"/>
    </source>
</evidence>
<dbReference type="FunFam" id="1.10.10.60:FF:000016">
    <property type="entry name" value="Transcriptional activator Myb isoform A"/>
    <property type="match status" value="1"/>
</dbReference>
<dbReference type="SUPFAM" id="SSF46689">
    <property type="entry name" value="Homeodomain-like"/>
    <property type="match status" value="2"/>
</dbReference>
<dbReference type="GO" id="GO:0019185">
    <property type="term" value="C:snRNA-activating protein complex"/>
    <property type="evidence" value="ECO:0007669"/>
    <property type="project" value="TreeGrafter"/>
</dbReference>
<dbReference type="GO" id="GO:0005634">
    <property type="term" value="C:nucleus"/>
    <property type="evidence" value="ECO:0007669"/>
    <property type="project" value="UniProtKB-SubCell"/>
</dbReference>
<dbReference type="CDD" id="cd00167">
    <property type="entry name" value="SANT"/>
    <property type="match status" value="3"/>
</dbReference>
<dbReference type="InterPro" id="IPR001005">
    <property type="entry name" value="SANT/Myb"/>
</dbReference>
<dbReference type="Gene3D" id="1.10.10.60">
    <property type="entry name" value="Homeodomain-like"/>
    <property type="match status" value="3"/>
</dbReference>
<dbReference type="AlphaFoldDB" id="K3WX05"/>
<feature type="region of interest" description="Disordered" evidence="7">
    <location>
        <begin position="654"/>
        <end position="678"/>
    </location>
</feature>
<accession>K3WX05</accession>
<dbReference type="Pfam" id="PF00249">
    <property type="entry name" value="Myb_DNA-binding"/>
    <property type="match status" value="1"/>
</dbReference>
<dbReference type="GO" id="GO:0000978">
    <property type="term" value="F:RNA polymerase II cis-regulatory region sequence-specific DNA binding"/>
    <property type="evidence" value="ECO:0007669"/>
    <property type="project" value="TreeGrafter"/>
</dbReference>